<evidence type="ECO:0000313" key="8">
    <source>
        <dbReference type="Proteomes" id="UP000694424"/>
    </source>
</evidence>
<dbReference type="AlphaFoldDB" id="A0A8B9NVN7"/>
<accession>A0A8B9NVN7</accession>
<keyword evidence="1" id="KW-0433">Leucine-rich repeat</keyword>
<dbReference type="GO" id="GO:0005886">
    <property type="term" value="C:plasma membrane"/>
    <property type="evidence" value="ECO:0007669"/>
    <property type="project" value="TreeGrafter"/>
</dbReference>
<dbReference type="InterPro" id="IPR001611">
    <property type="entry name" value="Leu-rich_rpt"/>
</dbReference>
<feature type="chain" id="PRO_5034683823" description="LRRNT domain-containing protein" evidence="5">
    <location>
        <begin position="25"/>
        <end position="297"/>
    </location>
</feature>
<dbReference type="InterPro" id="IPR003591">
    <property type="entry name" value="Leu-rich_rpt_typical-subtyp"/>
</dbReference>
<keyword evidence="2 5" id="KW-0732">Signal</keyword>
<feature type="region of interest" description="Disordered" evidence="4">
    <location>
        <begin position="247"/>
        <end position="297"/>
    </location>
</feature>
<evidence type="ECO:0000256" key="2">
    <source>
        <dbReference type="ARBA" id="ARBA00022729"/>
    </source>
</evidence>
<keyword evidence="8" id="KW-1185">Reference proteome</keyword>
<dbReference type="SUPFAM" id="SSF52058">
    <property type="entry name" value="L domain-like"/>
    <property type="match status" value="1"/>
</dbReference>
<evidence type="ECO:0000313" key="7">
    <source>
        <dbReference type="Ensembl" id="ENSAOWP00000000322.1"/>
    </source>
</evidence>
<dbReference type="Pfam" id="PF13855">
    <property type="entry name" value="LRR_8"/>
    <property type="match status" value="1"/>
</dbReference>
<dbReference type="PANTHER" id="PTHR24369">
    <property type="entry name" value="ANTIGEN BSP, PUTATIVE-RELATED"/>
    <property type="match status" value="1"/>
</dbReference>
<dbReference type="PROSITE" id="PS51450">
    <property type="entry name" value="LRR"/>
    <property type="match status" value="1"/>
</dbReference>
<name>A0A8B9NVN7_APTOW</name>
<dbReference type="InterPro" id="IPR000372">
    <property type="entry name" value="LRRNT"/>
</dbReference>
<dbReference type="PANTHER" id="PTHR24369:SF213">
    <property type="entry name" value="INSULIN LIKE GROWTH FACTOR BINDING PROTEIN ACID LABILE SUBUNIT"/>
    <property type="match status" value="1"/>
</dbReference>
<sequence length="297" mass="32397">MGSWRGLGTLIACLFLLRPLPSPACPAACHCSAGEVDCTERDLHEVPQNLSANISTLWLGYNFITVLRPGSFPFLPVLLRLSLPHNHLGTIHSQALVGLGALQELDLSNNYLTVLTSETFLPLISLVMLNLGSNRLGELEPKVLYALPQLQVLFLHSNPWVCTCSIQSLWHWLRLCPHPLHPLQVGQAPVSGLRLDLSTVASFRQCRENSLLAQDYAFFLLIGPFSFLHPVSLRGCATPWHPLGTPGCRTAALRGPQPPPQPGRTAAGRKAKPQPRSRTPDGPSAPRVPPGRKRGAK</sequence>
<protein>
    <recommendedName>
        <fullName evidence="6">LRRNT domain-containing protein</fullName>
    </recommendedName>
</protein>
<dbReference type="Pfam" id="PF01462">
    <property type="entry name" value="LRRNT"/>
    <property type="match status" value="1"/>
</dbReference>
<dbReference type="InterPro" id="IPR050541">
    <property type="entry name" value="LRR_TM_domain-containing"/>
</dbReference>
<organism evidence="7 8">
    <name type="scientific">Apteryx owenii</name>
    <name type="common">Little spotted kiwi</name>
    <dbReference type="NCBI Taxonomy" id="8824"/>
    <lineage>
        <taxon>Eukaryota</taxon>
        <taxon>Metazoa</taxon>
        <taxon>Chordata</taxon>
        <taxon>Craniata</taxon>
        <taxon>Vertebrata</taxon>
        <taxon>Euteleostomi</taxon>
        <taxon>Archelosauria</taxon>
        <taxon>Archosauria</taxon>
        <taxon>Dinosauria</taxon>
        <taxon>Saurischia</taxon>
        <taxon>Theropoda</taxon>
        <taxon>Coelurosauria</taxon>
        <taxon>Aves</taxon>
        <taxon>Palaeognathae</taxon>
        <taxon>Apterygiformes</taxon>
        <taxon>Apterygidae</taxon>
        <taxon>Apteryx</taxon>
    </lineage>
</organism>
<feature type="domain" description="LRRNT" evidence="6">
    <location>
        <begin position="24"/>
        <end position="56"/>
    </location>
</feature>
<evidence type="ECO:0000256" key="5">
    <source>
        <dbReference type="SAM" id="SignalP"/>
    </source>
</evidence>
<dbReference type="Gene3D" id="3.80.10.10">
    <property type="entry name" value="Ribonuclease Inhibitor"/>
    <property type="match status" value="2"/>
</dbReference>
<dbReference type="Proteomes" id="UP000694424">
    <property type="component" value="Unplaced"/>
</dbReference>
<dbReference type="Ensembl" id="ENSAOWT00000000381.1">
    <property type="protein sequence ID" value="ENSAOWP00000000322.1"/>
    <property type="gene ID" value="ENSAOWG00000000261.1"/>
</dbReference>
<evidence type="ECO:0000256" key="3">
    <source>
        <dbReference type="ARBA" id="ARBA00022737"/>
    </source>
</evidence>
<proteinExistence type="predicted"/>
<dbReference type="InterPro" id="IPR032675">
    <property type="entry name" value="LRR_dom_sf"/>
</dbReference>
<evidence type="ECO:0000256" key="4">
    <source>
        <dbReference type="SAM" id="MobiDB-lite"/>
    </source>
</evidence>
<feature type="signal peptide" evidence="5">
    <location>
        <begin position="1"/>
        <end position="24"/>
    </location>
</feature>
<evidence type="ECO:0000256" key="1">
    <source>
        <dbReference type="ARBA" id="ARBA00022614"/>
    </source>
</evidence>
<reference evidence="7" key="2">
    <citation type="submission" date="2025-09" db="UniProtKB">
        <authorList>
            <consortium name="Ensembl"/>
        </authorList>
    </citation>
    <scope>IDENTIFICATION</scope>
</reference>
<reference evidence="7" key="1">
    <citation type="submission" date="2025-08" db="UniProtKB">
        <authorList>
            <consortium name="Ensembl"/>
        </authorList>
    </citation>
    <scope>IDENTIFICATION</scope>
</reference>
<keyword evidence="3" id="KW-0677">Repeat</keyword>
<dbReference type="SMART" id="SM00013">
    <property type="entry name" value="LRRNT"/>
    <property type="match status" value="1"/>
</dbReference>
<evidence type="ECO:0000259" key="6">
    <source>
        <dbReference type="SMART" id="SM00013"/>
    </source>
</evidence>
<dbReference type="SMART" id="SM00369">
    <property type="entry name" value="LRR_TYP"/>
    <property type="match status" value="4"/>
</dbReference>